<feature type="domain" description="Photosynthesis system II assembly factor Ycf48/Hcf136-like" evidence="4">
    <location>
        <begin position="154"/>
        <end position="235"/>
    </location>
</feature>
<proteinExistence type="predicted"/>
<dbReference type="Pfam" id="PF14870">
    <property type="entry name" value="PSII_BNR"/>
    <property type="match status" value="2"/>
</dbReference>
<keyword evidence="3" id="KW-0732">Signal</keyword>
<feature type="signal peptide" evidence="3">
    <location>
        <begin position="1"/>
        <end position="25"/>
    </location>
</feature>
<dbReference type="InterPro" id="IPR015943">
    <property type="entry name" value="WD40/YVTN_repeat-like_dom_sf"/>
</dbReference>
<organism evidence="5 6">
    <name type="scientific">Massilia yuzhufengensis</name>
    <dbReference type="NCBI Taxonomy" id="1164594"/>
    <lineage>
        <taxon>Bacteria</taxon>
        <taxon>Pseudomonadati</taxon>
        <taxon>Pseudomonadota</taxon>
        <taxon>Betaproteobacteria</taxon>
        <taxon>Burkholderiales</taxon>
        <taxon>Oxalobacteraceae</taxon>
        <taxon>Telluria group</taxon>
        <taxon>Massilia</taxon>
    </lineage>
</organism>
<protein>
    <recommendedName>
        <fullName evidence="4">Photosynthesis system II assembly factor Ycf48/Hcf136-like domain-containing protein</fullName>
    </recommendedName>
</protein>
<reference evidence="6" key="1">
    <citation type="submission" date="2016-10" db="EMBL/GenBank/DDBJ databases">
        <authorList>
            <person name="Varghese N."/>
            <person name="Submissions S."/>
        </authorList>
    </citation>
    <scope>NUCLEOTIDE SEQUENCE [LARGE SCALE GENOMIC DNA]</scope>
    <source>
        <strain evidence="6">CGMCC 1.12041</strain>
    </source>
</reference>
<evidence type="ECO:0000256" key="1">
    <source>
        <dbReference type="ARBA" id="ARBA00022531"/>
    </source>
</evidence>
<sequence length="356" mass="36639">MNLNVSSLYSKAALLTALLPASVAAAPEATVLARPALKAERLHSRTFLALASAGQRLVAVGERGLVALSDDGGTSWRQAVTPVSTTLTSISFVDARLGWAAGHAGTILHTADGGATWALQVDGRGIARQVQASVSDQDARMAAVAAQLVADGPDKPFLDIQFSDARHGVAVGAYGLAVTTADGGRSWQSFMHQVPNPKGLHLYAVRMVGDTVWLAGEQGYFARSAGAGQDFRRIETPYRGSYFALAPSGNGVVVAGLKGNAFQVSQDGTSFTRIEGAPPVSFSGVTRLRDGRFAFTNQAGQVLLAPHAGAPLAMLSAGPRAPLSAVTESADGRLVLAGAAGLERMAPDGAKSGGRP</sequence>
<dbReference type="InterPro" id="IPR028203">
    <property type="entry name" value="PSII_CF48-like_dom"/>
</dbReference>
<dbReference type="AlphaFoldDB" id="A0A1I1PU03"/>
<feature type="chain" id="PRO_5011612101" description="Photosynthesis system II assembly factor Ycf48/Hcf136-like domain-containing protein" evidence="3">
    <location>
        <begin position="26"/>
        <end position="356"/>
    </location>
</feature>
<dbReference type="OrthoDB" id="9767885at2"/>
<evidence type="ECO:0000313" key="5">
    <source>
        <dbReference type="EMBL" id="SFD13414.1"/>
    </source>
</evidence>
<dbReference type="SUPFAM" id="SSF50939">
    <property type="entry name" value="Sialidases"/>
    <property type="match status" value="1"/>
</dbReference>
<dbReference type="EMBL" id="FOLD01000017">
    <property type="protein sequence ID" value="SFD13414.1"/>
    <property type="molecule type" value="Genomic_DNA"/>
</dbReference>
<dbReference type="RefSeq" id="WP_091875306.1">
    <property type="nucleotide sequence ID" value="NZ_FOLD01000017.1"/>
</dbReference>
<dbReference type="GO" id="GO:0009523">
    <property type="term" value="C:photosystem II"/>
    <property type="evidence" value="ECO:0007669"/>
    <property type="project" value="UniProtKB-KW"/>
</dbReference>
<dbReference type="GO" id="GO:0015979">
    <property type="term" value="P:photosynthesis"/>
    <property type="evidence" value="ECO:0007669"/>
    <property type="project" value="UniProtKB-KW"/>
</dbReference>
<dbReference type="PANTHER" id="PTHR47199:SF2">
    <property type="entry name" value="PHOTOSYSTEM II STABILITY_ASSEMBLY FACTOR HCF136, CHLOROPLASTIC"/>
    <property type="match status" value="1"/>
</dbReference>
<name>A0A1I1PU03_9BURK</name>
<keyword evidence="2" id="KW-0604">Photosystem II</keyword>
<dbReference type="PANTHER" id="PTHR47199">
    <property type="entry name" value="PHOTOSYSTEM II STABILITY/ASSEMBLY FACTOR HCF136, CHLOROPLASTIC"/>
    <property type="match status" value="1"/>
</dbReference>
<dbReference type="STRING" id="1164594.SAMN05216204_11714"/>
<dbReference type="Proteomes" id="UP000198639">
    <property type="component" value="Unassembled WGS sequence"/>
</dbReference>
<gene>
    <name evidence="5" type="ORF">SAMN05216204_11714</name>
</gene>
<keyword evidence="6" id="KW-1185">Reference proteome</keyword>
<dbReference type="Gene3D" id="2.130.10.10">
    <property type="entry name" value="YVTN repeat-like/Quinoprotein amine dehydrogenase"/>
    <property type="match status" value="2"/>
</dbReference>
<keyword evidence="1" id="KW-0602">Photosynthesis</keyword>
<evidence type="ECO:0000256" key="2">
    <source>
        <dbReference type="ARBA" id="ARBA00023276"/>
    </source>
</evidence>
<evidence type="ECO:0000313" key="6">
    <source>
        <dbReference type="Proteomes" id="UP000198639"/>
    </source>
</evidence>
<feature type="domain" description="Photosynthesis system II assembly factor Ycf48/Hcf136-like" evidence="4">
    <location>
        <begin position="60"/>
        <end position="118"/>
    </location>
</feature>
<evidence type="ECO:0000259" key="4">
    <source>
        <dbReference type="Pfam" id="PF14870"/>
    </source>
</evidence>
<evidence type="ECO:0000256" key="3">
    <source>
        <dbReference type="SAM" id="SignalP"/>
    </source>
</evidence>
<dbReference type="InterPro" id="IPR036278">
    <property type="entry name" value="Sialidase_sf"/>
</dbReference>
<accession>A0A1I1PU03</accession>